<dbReference type="EMBL" id="SSOP01001126">
    <property type="protein sequence ID" value="KAB5587410.1"/>
    <property type="molecule type" value="Genomic_DNA"/>
</dbReference>
<dbReference type="OrthoDB" id="3241718at2759"/>
<evidence type="ECO:0000256" key="2">
    <source>
        <dbReference type="SAM" id="MobiDB-lite"/>
    </source>
</evidence>
<feature type="compositionally biased region" description="Basic and acidic residues" evidence="2">
    <location>
        <begin position="189"/>
        <end position="198"/>
    </location>
</feature>
<sequence>MGQAKPSDPESPIPPFALKSANAAREQELETQLFRLTNNNVVLSDNDLAAMRKELDQYRENKRLATLVNGNHRIHAMIRASDKLRIAAEQIALMARRDEEADYESMWSHLNKQVAKMTYVVEVYKDTIPPHVLIWLAKNQESRPNQAPRAGERLWALAEAQERTIADWIAQKTVPDRIAGLNRWHKERESALAEREDPLTNPTGAGASEPAAKGRKKPAKVKISGQLSETACHQLMAHPVLNEMVVDTHALLWVLNNIMHDSYTEKMRRDYAGPYELTKL</sequence>
<feature type="region of interest" description="Disordered" evidence="2">
    <location>
        <begin position="189"/>
        <end position="222"/>
    </location>
</feature>
<organism evidence="3 4">
    <name type="scientific">Ceratobasidium theobromae</name>
    <dbReference type="NCBI Taxonomy" id="1582974"/>
    <lineage>
        <taxon>Eukaryota</taxon>
        <taxon>Fungi</taxon>
        <taxon>Dikarya</taxon>
        <taxon>Basidiomycota</taxon>
        <taxon>Agaricomycotina</taxon>
        <taxon>Agaricomycetes</taxon>
        <taxon>Cantharellales</taxon>
        <taxon>Ceratobasidiaceae</taxon>
        <taxon>Ceratobasidium</taxon>
    </lineage>
</organism>
<name>A0A5N5Q619_9AGAM</name>
<accession>A0A5N5Q619</accession>
<proteinExistence type="predicted"/>
<reference evidence="3 4" key="1">
    <citation type="journal article" date="2019" name="Fungal Biol. Biotechnol.">
        <title>Draft genome sequence of fastidious pathogen Ceratobasidium theobromae, which causes vascular-streak dieback in Theobroma cacao.</title>
        <authorList>
            <person name="Ali S.S."/>
            <person name="Asman A."/>
            <person name="Shao J."/>
            <person name="Firmansyah A.P."/>
            <person name="Susilo A.W."/>
            <person name="Rosmana A."/>
            <person name="McMahon P."/>
            <person name="Junaid M."/>
            <person name="Guest D."/>
            <person name="Kheng T.Y."/>
            <person name="Meinhardt L.W."/>
            <person name="Bailey B.A."/>
        </authorList>
    </citation>
    <scope>NUCLEOTIDE SEQUENCE [LARGE SCALE GENOMIC DNA]</scope>
    <source>
        <strain evidence="3 4">CT2</strain>
    </source>
</reference>
<evidence type="ECO:0000313" key="4">
    <source>
        <dbReference type="Proteomes" id="UP000383932"/>
    </source>
</evidence>
<evidence type="ECO:0000256" key="1">
    <source>
        <dbReference type="SAM" id="Coils"/>
    </source>
</evidence>
<keyword evidence="1" id="KW-0175">Coiled coil</keyword>
<keyword evidence="4" id="KW-1185">Reference proteome</keyword>
<protein>
    <submittedName>
        <fullName evidence="3">Uncharacterized protein</fullName>
    </submittedName>
</protein>
<gene>
    <name evidence="3" type="ORF">CTheo_9152</name>
</gene>
<feature type="coiled-coil region" evidence="1">
    <location>
        <begin position="41"/>
        <end position="68"/>
    </location>
</feature>
<dbReference type="AlphaFoldDB" id="A0A5N5Q619"/>
<comment type="caution">
    <text evidence="3">The sequence shown here is derived from an EMBL/GenBank/DDBJ whole genome shotgun (WGS) entry which is preliminary data.</text>
</comment>
<evidence type="ECO:0000313" key="3">
    <source>
        <dbReference type="EMBL" id="KAB5587410.1"/>
    </source>
</evidence>
<dbReference type="Proteomes" id="UP000383932">
    <property type="component" value="Unassembled WGS sequence"/>
</dbReference>